<feature type="chain" id="PRO_5031216929" evidence="2">
    <location>
        <begin position="26"/>
        <end position="208"/>
    </location>
</feature>
<dbReference type="GO" id="GO:0055085">
    <property type="term" value="P:transmembrane transport"/>
    <property type="evidence" value="ECO:0007669"/>
    <property type="project" value="TreeGrafter"/>
</dbReference>
<dbReference type="InterPro" id="IPR005618">
    <property type="entry name" value="OMPW"/>
</dbReference>
<dbReference type="InterPro" id="IPR000758">
    <property type="entry name" value="Enterovir_OMP"/>
</dbReference>
<dbReference type="AlphaFoldDB" id="A0A7V8FXB8"/>
<dbReference type="Proteomes" id="UP000462435">
    <property type="component" value="Unassembled WGS sequence"/>
</dbReference>
<gene>
    <name evidence="3" type="primary">ompW_1</name>
    <name evidence="3" type="ORF">GAK35_01921</name>
</gene>
<dbReference type="Gene3D" id="2.40.160.20">
    <property type="match status" value="1"/>
</dbReference>
<name>A0A7V8FXB8_9BURK</name>
<sequence>MKKLVTLAAAAAAFASSFAAAPAFAQEAQSPWLVRVRAVNISPDNKSDPVGGVGASDRLTVSSKTIPEVDISYFFTPNIAAELILTYPQKHDVRLDGQNIGSFKHLPPTLLLQYHFTPESRISPYVGAGINYTRISSVDVLNGAAQLDSNSVGGALQAGVDVKIDKHWLINFDIKKVQIQSDVKVGGTRISTVKIDPWLFGVGVGYRF</sequence>
<proteinExistence type="predicted"/>
<comment type="caution">
    <text evidence="3">The sequence shown here is derived from an EMBL/GenBank/DDBJ whole genome shotgun (WGS) entry which is preliminary data.</text>
</comment>
<reference evidence="4" key="1">
    <citation type="journal article" date="2020" name="MBio">
        <title>Horizontal gene transfer to a defensive symbiont with a reduced genome amongst a multipartite beetle microbiome.</title>
        <authorList>
            <person name="Waterworth S.C."/>
            <person name="Florez L.V."/>
            <person name="Rees E.R."/>
            <person name="Hertweck C."/>
            <person name="Kaltenpoth M."/>
            <person name="Kwan J.C."/>
        </authorList>
    </citation>
    <scope>NUCLEOTIDE SEQUENCE [LARGE SCALE GENOMIC DNA]</scope>
</reference>
<evidence type="ECO:0000256" key="2">
    <source>
        <dbReference type="SAM" id="SignalP"/>
    </source>
</evidence>
<evidence type="ECO:0000256" key="1">
    <source>
        <dbReference type="ARBA" id="ARBA00004442"/>
    </source>
</evidence>
<dbReference type="PANTHER" id="PTHR36920">
    <property type="match status" value="1"/>
</dbReference>
<dbReference type="InterPro" id="IPR011250">
    <property type="entry name" value="OMP/PagP_B-barrel"/>
</dbReference>
<dbReference type="EMBL" id="WNDX01000049">
    <property type="protein sequence ID" value="KAF1044041.1"/>
    <property type="molecule type" value="Genomic_DNA"/>
</dbReference>
<dbReference type="PANTHER" id="PTHR36920:SF1">
    <property type="entry name" value="OUTER MEMBRANE PROTEIN W"/>
    <property type="match status" value="1"/>
</dbReference>
<dbReference type="Pfam" id="PF03922">
    <property type="entry name" value="OmpW"/>
    <property type="match status" value="1"/>
</dbReference>
<dbReference type="SUPFAM" id="SSF56925">
    <property type="entry name" value="OMPA-like"/>
    <property type="match status" value="1"/>
</dbReference>
<comment type="subcellular location">
    <subcellularLocation>
        <location evidence="1">Cell outer membrane</location>
    </subcellularLocation>
</comment>
<keyword evidence="2" id="KW-0732">Signal</keyword>
<dbReference type="PROSITE" id="PS00695">
    <property type="entry name" value="ENT_VIR_OMP_2"/>
    <property type="match status" value="1"/>
</dbReference>
<accession>A0A7V8FXB8</accession>
<evidence type="ECO:0000313" key="4">
    <source>
        <dbReference type="Proteomes" id="UP000462435"/>
    </source>
</evidence>
<dbReference type="GO" id="GO:0044384">
    <property type="term" value="C:host outer membrane"/>
    <property type="evidence" value="ECO:0007669"/>
    <property type="project" value="InterPro"/>
</dbReference>
<protein>
    <submittedName>
        <fullName evidence="3">Outer membrane protein W</fullName>
    </submittedName>
</protein>
<dbReference type="GO" id="GO:0009279">
    <property type="term" value="C:cell outer membrane"/>
    <property type="evidence" value="ECO:0007669"/>
    <property type="project" value="UniProtKB-SubCell"/>
</dbReference>
<evidence type="ECO:0000313" key="3">
    <source>
        <dbReference type="EMBL" id="KAF1044041.1"/>
    </source>
</evidence>
<organism evidence="3 4">
    <name type="scientific">Herbaspirillum frisingense</name>
    <dbReference type="NCBI Taxonomy" id="92645"/>
    <lineage>
        <taxon>Bacteria</taxon>
        <taxon>Pseudomonadati</taxon>
        <taxon>Pseudomonadota</taxon>
        <taxon>Betaproteobacteria</taxon>
        <taxon>Burkholderiales</taxon>
        <taxon>Oxalobacteraceae</taxon>
        <taxon>Herbaspirillum</taxon>
    </lineage>
</organism>
<feature type="signal peptide" evidence="2">
    <location>
        <begin position="1"/>
        <end position="25"/>
    </location>
</feature>